<evidence type="ECO:0008006" key="4">
    <source>
        <dbReference type="Google" id="ProtNLM"/>
    </source>
</evidence>
<evidence type="ECO:0000313" key="2">
    <source>
        <dbReference type="EMBL" id="GAA5167648.1"/>
    </source>
</evidence>
<proteinExistence type="predicted"/>
<protein>
    <recommendedName>
        <fullName evidence="4">Lipoprotein</fullName>
    </recommendedName>
</protein>
<evidence type="ECO:0000256" key="1">
    <source>
        <dbReference type="SAM" id="MobiDB-lite"/>
    </source>
</evidence>
<organism evidence="2 3">
    <name type="scientific">Pseudonocardia eucalypti</name>
    <dbReference type="NCBI Taxonomy" id="648755"/>
    <lineage>
        <taxon>Bacteria</taxon>
        <taxon>Bacillati</taxon>
        <taxon>Actinomycetota</taxon>
        <taxon>Actinomycetes</taxon>
        <taxon>Pseudonocardiales</taxon>
        <taxon>Pseudonocardiaceae</taxon>
        <taxon>Pseudonocardia</taxon>
    </lineage>
</organism>
<dbReference type="EMBL" id="BAABJP010000039">
    <property type="protein sequence ID" value="GAA5167648.1"/>
    <property type="molecule type" value="Genomic_DNA"/>
</dbReference>
<evidence type="ECO:0000313" key="3">
    <source>
        <dbReference type="Proteomes" id="UP001428817"/>
    </source>
</evidence>
<gene>
    <name evidence="2" type="ORF">GCM10023321_60580</name>
</gene>
<name>A0ABP9QU95_9PSEU</name>
<keyword evidence="3" id="KW-1185">Reference proteome</keyword>
<sequence length="176" mass="18379">MRLAVSLDVVVPDPAPSGPAPVPTRPRRRPVLLALAATTVAAPLAGLLAGCGKGDEDPLNLLLRQARAEVEAYEALLADPEVREKLAPKLDPIVEARRQHAQALGVELGETTPPSPKPQPPAPKREVETVIRLVRATLDQAREQAANLVPTLPRARAGLVGSIAANCAAHSAVLAA</sequence>
<accession>A0ABP9QU95</accession>
<dbReference type="Proteomes" id="UP001428817">
    <property type="component" value="Unassembled WGS sequence"/>
</dbReference>
<feature type="region of interest" description="Disordered" evidence="1">
    <location>
        <begin position="105"/>
        <end position="126"/>
    </location>
</feature>
<comment type="caution">
    <text evidence="2">The sequence shown here is derived from an EMBL/GenBank/DDBJ whole genome shotgun (WGS) entry which is preliminary data.</text>
</comment>
<reference evidence="3" key="1">
    <citation type="journal article" date="2019" name="Int. J. Syst. Evol. Microbiol.">
        <title>The Global Catalogue of Microorganisms (GCM) 10K type strain sequencing project: providing services to taxonomists for standard genome sequencing and annotation.</title>
        <authorList>
            <consortium name="The Broad Institute Genomics Platform"/>
            <consortium name="The Broad Institute Genome Sequencing Center for Infectious Disease"/>
            <person name="Wu L."/>
            <person name="Ma J."/>
        </authorList>
    </citation>
    <scope>NUCLEOTIDE SEQUENCE [LARGE SCALE GENOMIC DNA]</scope>
    <source>
        <strain evidence="3">JCM 18303</strain>
    </source>
</reference>
<feature type="compositionally biased region" description="Pro residues" evidence="1">
    <location>
        <begin position="113"/>
        <end position="122"/>
    </location>
</feature>